<comment type="subcellular location">
    <subcellularLocation>
        <location evidence="1">Cell membrane</location>
        <topology evidence="1">Multi-pass membrane protein</topology>
    </subcellularLocation>
</comment>
<dbReference type="PROSITE" id="PS50850">
    <property type="entry name" value="MFS"/>
    <property type="match status" value="1"/>
</dbReference>
<feature type="region of interest" description="Disordered" evidence="7">
    <location>
        <begin position="185"/>
        <end position="207"/>
    </location>
</feature>
<feature type="transmembrane region" description="Helical" evidence="8">
    <location>
        <begin position="371"/>
        <end position="390"/>
    </location>
</feature>
<feature type="transmembrane region" description="Helical" evidence="8">
    <location>
        <begin position="97"/>
        <end position="120"/>
    </location>
</feature>
<evidence type="ECO:0000313" key="11">
    <source>
        <dbReference type="Proteomes" id="UP000622552"/>
    </source>
</evidence>
<dbReference type="Pfam" id="PF07690">
    <property type="entry name" value="MFS_1"/>
    <property type="match status" value="1"/>
</dbReference>
<dbReference type="AlphaFoldDB" id="A0A8J7KNM3"/>
<dbReference type="InterPro" id="IPR020846">
    <property type="entry name" value="MFS_dom"/>
</dbReference>
<dbReference type="InterPro" id="IPR036259">
    <property type="entry name" value="MFS_trans_sf"/>
</dbReference>
<keyword evidence="4 8" id="KW-0812">Transmembrane</keyword>
<name>A0A8J7KNM3_9ACTN</name>
<dbReference type="SUPFAM" id="SSF103473">
    <property type="entry name" value="MFS general substrate transporter"/>
    <property type="match status" value="1"/>
</dbReference>
<comment type="caution">
    <text evidence="10">The sequence shown here is derived from an EMBL/GenBank/DDBJ whole genome shotgun (WGS) entry which is preliminary data.</text>
</comment>
<dbReference type="RefSeq" id="WP_197008135.1">
    <property type="nucleotide sequence ID" value="NZ_BONS01000013.1"/>
</dbReference>
<feature type="transmembrane region" description="Helical" evidence="8">
    <location>
        <begin position="304"/>
        <end position="322"/>
    </location>
</feature>
<feature type="transmembrane region" description="Helical" evidence="8">
    <location>
        <begin position="251"/>
        <end position="272"/>
    </location>
</feature>
<proteinExistence type="predicted"/>
<feature type="transmembrane region" description="Helical" evidence="8">
    <location>
        <begin position="343"/>
        <end position="365"/>
    </location>
</feature>
<dbReference type="Gene3D" id="1.20.1250.20">
    <property type="entry name" value="MFS general substrate transporter like domains"/>
    <property type="match status" value="1"/>
</dbReference>
<evidence type="ECO:0000256" key="8">
    <source>
        <dbReference type="SAM" id="Phobius"/>
    </source>
</evidence>
<dbReference type="PANTHER" id="PTHR23517:SF2">
    <property type="entry name" value="MULTIDRUG RESISTANCE PROTEIN MDTH"/>
    <property type="match status" value="1"/>
</dbReference>
<evidence type="ECO:0000313" key="10">
    <source>
        <dbReference type="EMBL" id="MBG6141754.1"/>
    </source>
</evidence>
<protein>
    <submittedName>
        <fullName evidence="10">MFS family permease</fullName>
    </submittedName>
</protein>
<evidence type="ECO:0000256" key="1">
    <source>
        <dbReference type="ARBA" id="ARBA00004651"/>
    </source>
</evidence>
<evidence type="ECO:0000259" key="9">
    <source>
        <dbReference type="PROSITE" id="PS50850"/>
    </source>
</evidence>
<evidence type="ECO:0000256" key="4">
    <source>
        <dbReference type="ARBA" id="ARBA00022692"/>
    </source>
</evidence>
<dbReference type="InterPro" id="IPR011701">
    <property type="entry name" value="MFS"/>
</dbReference>
<keyword evidence="3" id="KW-1003">Cell membrane</keyword>
<evidence type="ECO:0000256" key="3">
    <source>
        <dbReference type="ARBA" id="ARBA00022475"/>
    </source>
</evidence>
<dbReference type="PANTHER" id="PTHR23517">
    <property type="entry name" value="RESISTANCE PROTEIN MDTM, PUTATIVE-RELATED-RELATED"/>
    <property type="match status" value="1"/>
</dbReference>
<gene>
    <name evidence="10" type="ORF">IW245_007948</name>
</gene>
<evidence type="ECO:0000256" key="2">
    <source>
        <dbReference type="ARBA" id="ARBA00022448"/>
    </source>
</evidence>
<feature type="transmembrane region" description="Helical" evidence="8">
    <location>
        <begin position="132"/>
        <end position="153"/>
    </location>
</feature>
<keyword evidence="11" id="KW-1185">Reference proteome</keyword>
<organism evidence="10 11">
    <name type="scientific">Longispora fulva</name>
    <dbReference type="NCBI Taxonomy" id="619741"/>
    <lineage>
        <taxon>Bacteria</taxon>
        <taxon>Bacillati</taxon>
        <taxon>Actinomycetota</taxon>
        <taxon>Actinomycetes</taxon>
        <taxon>Micromonosporales</taxon>
        <taxon>Micromonosporaceae</taxon>
        <taxon>Longispora</taxon>
    </lineage>
</organism>
<dbReference type="GO" id="GO:0022857">
    <property type="term" value="F:transmembrane transporter activity"/>
    <property type="evidence" value="ECO:0007669"/>
    <property type="project" value="InterPro"/>
</dbReference>
<sequence>MRDIPRLVWVLAGGRFVNAIGSFVSIYLFLYLTGPRHLTLGHAAAVSAALGVGVLAGNFTGGGFGDRFGHRRTLVVTSAVVGVGMIAVPWLPSAVLAAHMALVGYAGATLGVSQGALVALAVPEGDRRRSVAVTRAAFNAGCVLGPPLGAVLAAYSYTWMFVIDGVVTLLVRAVTTRLLPREDPVARSAGGSGRRAQGPTGRGGPRASLWRSLRADRRLLTFLPAIVVVDLVYRQLYSTLPVHLRDTGHPVGLYAALIAIGSGLILVCEIPVTLALRRLPSLGIVGAGYLLVGAGFGLFGVSSAAWVVIGGMVVLTAGEILYKTTANAHVVDAAAPELVGRYQGLYVGLATSGTLLSAPLGAAVYARAPGALWGLCAALAAGAAALAWWSGRPPTRGEPRDPVPAATGVASG</sequence>
<feature type="transmembrane region" description="Helical" evidence="8">
    <location>
        <begin position="7"/>
        <end position="30"/>
    </location>
</feature>
<dbReference type="EMBL" id="JADOUF010000001">
    <property type="protein sequence ID" value="MBG6141754.1"/>
    <property type="molecule type" value="Genomic_DNA"/>
</dbReference>
<keyword evidence="2" id="KW-0813">Transport</keyword>
<dbReference type="InterPro" id="IPR050171">
    <property type="entry name" value="MFS_Transporters"/>
</dbReference>
<accession>A0A8J7KNM3</accession>
<evidence type="ECO:0000256" key="6">
    <source>
        <dbReference type="ARBA" id="ARBA00023136"/>
    </source>
</evidence>
<feature type="transmembrane region" description="Helical" evidence="8">
    <location>
        <begin position="42"/>
        <end position="61"/>
    </location>
</feature>
<keyword evidence="6 8" id="KW-0472">Membrane</keyword>
<feature type="transmembrane region" description="Helical" evidence="8">
    <location>
        <begin position="73"/>
        <end position="91"/>
    </location>
</feature>
<feature type="region of interest" description="Disordered" evidence="7">
    <location>
        <begin position="393"/>
        <end position="412"/>
    </location>
</feature>
<evidence type="ECO:0000256" key="5">
    <source>
        <dbReference type="ARBA" id="ARBA00022989"/>
    </source>
</evidence>
<evidence type="ECO:0000256" key="7">
    <source>
        <dbReference type="SAM" id="MobiDB-lite"/>
    </source>
</evidence>
<feature type="domain" description="Major facilitator superfamily (MFS) profile" evidence="9">
    <location>
        <begin position="1"/>
        <end position="183"/>
    </location>
</feature>
<dbReference type="Proteomes" id="UP000622552">
    <property type="component" value="Unassembled WGS sequence"/>
</dbReference>
<feature type="transmembrane region" description="Helical" evidence="8">
    <location>
        <begin position="279"/>
        <end position="298"/>
    </location>
</feature>
<reference evidence="10" key="1">
    <citation type="submission" date="2020-11" db="EMBL/GenBank/DDBJ databases">
        <title>Sequencing the genomes of 1000 actinobacteria strains.</title>
        <authorList>
            <person name="Klenk H.-P."/>
        </authorList>
    </citation>
    <scope>NUCLEOTIDE SEQUENCE</scope>
    <source>
        <strain evidence="10">DSM 45356</strain>
    </source>
</reference>
<dbReference type="GO" id="GO:0005886">
    <property type="term" value="C:plasma membrane"/>
    <property type="evidence" value="ECO:0007669"/>
    <property type="project" value="UniProtKB-SubCell"/>
</dbReference>
<keyword evidence="5 8" id="KW-1133">Transmembrane helix</keyword>